<proteinExistence type="predicted"/>
<sequence>MRDGETIEEMFGRLQTLLNGLQALGYEYTKAQINLKILDNFPKVWKPKTTTTQEARNMKTLTLDELLGALHVHEVH</sequence>
<reference evidence="1 2" key="1">
    <citation type="journal article" date="2010" name="Nature">
        <title>Genome sequence of the palaeopolyploid soybean.</title>
        <authorList>
            <person name="Schmutz J."/>
            <person name="Cannon S.B."/>
            <person name="Schlueter J."/>
            <person name="Ma J."/>
            <person name="Mitros T."/>
            <person name="Nelson W."/>
            <person name="Hyten D.L."/>
            <person name="Song Q."/>
            <person name="Thelen J.J."/>
            <person name="Cheng J."/>
            <person name="Xu D."/>
            <person name="Hellsten U."/>
            <person name="May G.D."/>
            <person name="Yu Y."/>
            <person name="Sakurai T."/>
            <person name="Umezawa T."/>
            <person name="Bhattacharyya M.K."/>
            <person name="Sandhu D."/>
            <person name="Valliyodan B."/>
            <person name="Lindquist E."/>
            <person name="Peto M."/>
            <person name="Grant D."/>
            <person name="Shu S."/>
            <person name="Goodstein D."/>
            <person name="Barry K."/>
            <person name="Futrell-Griggs M."/>
            <person name="Abernathy B."/>
            <person name="Du J."/>
            <person name="Tian Z."/>
            <person name="Zhu L."/>
            <person name="Gill N."/>
            <person name="Joshi T."/>
            <person name="Libault M."/>
            <person name="Sethuraman A."/>
            <person name="Zhang X.-C."/>
            <person name="Shinozaki K."/>
            <person name="Nguyen H.T."/>
            <person name="Wing R.A."/>
            <person name="Cregan P."/>
            <person name="Specht J."/>
            <person name="Grimwood J."/>
            <person name="Rokhsar D."/>
            <person name="Stacey G."/>
            <person name="Shoemaker R.C."/>
            <person name="Jackson S.A."/>
        </authorList>
    </citation>
    <scope>NUCLEOTIDE SEQUENCE</scope>
    <source>
        <strain evidence="2">cv. Williams 82</strain>
        <tissue evidence="1">Callus</tissue>
    </source>
</reference>
<dbReference type="Proteomes" id="UP000008827">
    <property type="component" value="Chromosome 17"/>
</dbReference>
<dbReference type="EMBL" id="CM000850">
    <property type="protein sequence ID" value="KRH04943.1"/>
    <property type="molecule type" value="Genomic_DNA"/>
</dbReference>
<gene>
    <name evidence="1" type="ORF">GLYMA_17G197400</name>
</gene>
<protein>
    <recommendedName>
        <fullName evidence="4">UBN2 domain-containing protein</fullName>
    </recommendedName>
</protein>
<organism evidence="1">
    <name type="scientific">Glycine max</name>
    <name type="common">Soybean</name>
    <name type="synonym">Glycine hispida</name>
    <dbReference type="NCBI Taxonomy" id="3847"/>
    <lineage>
        <taxon>Eukaryota</taxon>
        <taxon>Viridiplantae</taxon>
        <taxon>Streptophyta</taxon>
        <taxon>Embryophyta</taxon>
        <taxon>Tracheophyta</taxon>
        <taxon>Spermatophyta</taxon>
        <taxon>Magnoliopsida</taxon>
        <taxon>eudicotyledons</taxon>
        <taxon>Gunneridae</taxon>
        <taxon>Pentapetalae</taxon>
        <taxon>rosids</taxon>
        <taxon>fabids</taxon>
        <taxon>Fabales</taxon>
        <taxon>Fabaceae</taxon>
        <taxon>Papilionoideae</taxon>
        <taxon>50 kb inversion clade</taxon>
        <taxon>NPAAA clade</taxon>
        <taxon>indigoferoid/millettioid clade</taxon>
        <taxon>Phaseoleae</taxon>
        <taxon>Glycine</taxon>
        <taxon>Glycine subgen. Soja</taxon>
    </lineage>
</organism>
<reference evidence="2" key="2">
    <citation type="submission" date="2018-02" db="UniProtKB">
        <authorList>
            <consortium name="EnsemblPlants"/>
        </authorList>
    </citation>
    <scope>IDENTIFICATION</scope>
    <source>
        <strain evidence="2">Williams 82</strain>
    </source>
</reference>
<accession>A0A0R0FQT7</accession>
<reference evidence="1" key="3">
    <citation type="submission" date="2018-07" db="EMBL/GenBank/DDBJ databases">
        <title>WGS assembly of Glycine max.</title>
        <authorList>
            <person name="Schmutz J."/>
            <person name="Cannon S."/>
            <person name="Schlueter J."/>
            <person name="Ma J."/>
            <person name="Mitros T."/>
            <person name="Nelson W."/>
            <person name="Hyten D."/>
            <person name="Song Q."/>
            <person name="Thelen J."/>
            <person name="Cheng J."/>
            <person name="Xu D."/>
            <person name="Hellsten U."/>
            <person name="May G."/>
            <person name="Yu Y."/>
            <person name="Sakurai T."/>
            <person name="Umezawa T."/>
            <person name="Bhattacharyya M."/>
            <person name="Sandhu D."/>
            <person name="Valliyodan B."/>
            <person name="Lindquist E."/>
            <person name="Peto M."/>
            <person name="Grant D."/>
            <person name="Shu S."/>
            <person name="Goodstein D."/>
            <person name="Barry K."/>
            <person name="Futrell-Griggs M."/>
            <person name="Abernathy B."/>
            <person name="Du J."/>
            <person name="Tian Z."/>
            <person name="Zhu L."/>
            <person name="Gill N."/>
            <person name="Joshi T."/>
            <person name="Libault M."/>
            <person name="Sethuraman A."/>
            <person name="Zhang X."/>
            <person name="Shinozaki K."/>
            <person name="Nguyen H."/>
            <person name="Wing R."/>
            <person name="Cregan P."/>
            <person name="Specht J."/>
            <person name="Grimwood J."/>
            <person name="Rokhsar D."/>
            <person name="Stacey G."/>
            <person name="Shoemaker R."/>
            <person name="Jackson S."/>
        </authorList>
    </citation>
    <scope>NUCLEOTIDE SEQUENCE</scope>
    <source>
        <tissue evidence="1">Callus</tissue>
    </source>
</reference>
<dbReference type="AlphaFoldDB" id="A0A0R0FQT7"/>
<dbReference type="Gramene" id="KRH04943">
    <property type="protein sequence ID" value="KRH04943"/>
    <property type="gene ID" value="GLYMA_17G197400"/>
</dbReference>
<dbReference type="SMR" id="A0A0R0FQT7"/>
<evidence type="ECO:0000313" key="2">
    <source>
        <dbReference type="EnsemblPlants" id="KRH04943"/>
    </source>
</evidence>
<evidence type="ECO:0000313" key="1">
    <source>
        <dbReference type="EMBL" id="KRH04943.1"/>
    </source>
</evidence>
<dbReference type="EnsemblPlants" id="KRH04943">
    <property type="protein sequence ID" value="KRH04943"/>
    <property type="gene ID" value="GLYMA_17G197400"/>
</dbReference>
<name>A0A0R0FQT7_SOYBN</name>
<dbReference type="Pfam" id="PF14223">
    <property type="entry name" value="Retrotran_gag_2"/>
    <property type="match status" value="1"/>
</dbReference>
<evidence type="ECO:0000313" key="3">
    <source>
        <dbReference type="Proteomes" id="UP000008827"/>
    </source>
</evidence>
<keyword evidence="3" id="KW-1185">Reference proteome</keyword>
<evidence type="ECO:0008006" key="4">
    <source>
        <dbReference type="Google" id="ProtNLM"/>
    </source>
</evidence>
<dbReference type="InParanoid" id="A0A0R0FQT7"/>